<evidence type="ECO:0000256" key="11">
    <source>
        <dbReference type="ARBA" id="ARBA00023274"/>
    </source>
</evidence>
<dbReference type="Ensembl" id="ENSOANT00000019597.2">
    <property type="protein sequence ID" value="ENSOANP00000019594.2"/>
    <property type="gene ID" value="ENSOANG00000012383.4"/>
</dbReference>
<dbReference type="GO" id="GO:0032543">
    <property type="term" value="P:mitochondrial translation"/>
    <property type="evidence" value="ECO:0000318"/>
    <property type="project" value="GO_Central"/>
</dbReference>
<feature type="compositionally biased region" description="Acidic residues" evidence="16">
    <location>
        <begin position="218"/>
        <end position="234"/>
    </location>
</feature>
<keyword evidence="7" id="KW-0809">Transit peptide</keyword>
<keyword evidence="9" id="KW-0007">Acetylation</keyword>
<reference evidence="17 18" key="1">
    <citation type="journal article" date="2008" name="Nature">
        <title>Genome analysis of the platypus reveals unique signatures of evolution.</title>
        <authorList>
            <person name="Warren W.C."/>
            <person name="Hillier L.W."/>
            <person name="Marshall Graves J.A."/>
            <person name="Birney E."/>
            <person name="Ponting C.P."/>
            <person name="Grutzner F."/>
            <person name="Belov K."/>
            <person name="Miller W."/>
            <person name="Clarke L."/>
            <person name="Chinwalla A.T."/>
            <person name="Yang S.P."/>
            <person name="Heger A."/>
            <person name="Locke D.P."/>
            <person name="Miethke P."/>
            <person name="Waters P.D."/>
            <person name="Veyrunes F."/>
            <person name="Fulton L."/>
            <person name="Fulton B."/>
            <person name="Graves T."/>
            <person name="Wallis J."/>
            <person name="Puente X.S."/>
            <person name="Lopez-Otin C."/>
            <person name="Ordonez G.R."/>
            <person name="Eichler E.E."/>
            <person name="Chen L."/>
            <person name="Cheng Z."/>
            <person name="Deakin J.E."/>
            <person name="Alsop A."/>
            <person name="Thompson K."/>
            <person name="Kirby P."/>
            <person name="Papenfuss A.T."/>
            <person name="Wakefield M.J."/>
            <person name="Olender T."/>
            <person name="Lancet D."/>
            <person name="Huttley G.A."/>
            <person name="Smit A.F."/>
            <person name="Pask A."/>
            <person name="Temple-Smith P."/>
            <person name="Batzer M.A."/>
            <person name="Walker J.A."/>
            <person name="Konkel M.K."/>
            <person name="Harris R.S."/>
            <person name="Whittington C.M."/>
            <person name="Wong E.S."/>
            <person name="Gemmell N.J."/>
            <person name="Buschiazzo E."/>
            <person name="Vargas Jentzsch I.M."/>
            <person name="Merkel A."/>
            <person name="Schmitz J."/>
            <person name="Zemann A."/>
            <person name="Churakov G."/>
            <person name="Kriegs J.O."/>
            <person name="Brosius J."/>
            <person name="Murchison E.P."/>
            <person name="Sachidanandam R."/>
            <person name="Smith C."/>
            <person name="Hannon G.J."/>
            <person name="Tsend-Ayush E."/>
            <person name="McMillan D."/>
            <person name="Attenborough R."/>
            <person name="Rens W."/>
            <person name="Ferguson-Smith M."/>
            <person name="Lefevre C.M."/>
            <person name="Sharp J.A."/>
            <person name="Nicholas K.R."/>
            <person name="Ray D.A."/>
            <person name="Kube M."/>
            <person name="Reinhardt R."/>
            <person name="Pringle T.H."/>
            <person name="Taylor J."/>
            <person name="Jones R.C."/>
            <person name="Nixon B."/>
            <person name="Dacheux J.L."/>
            <person name="Niwa H."/>
            <person name="Sekita Y."/>
            <person name="Huang X."/>
            <person name="Stark A."/>
            <person name="Kheradpour P."/>
            <person name="Kellis M."/>
            <person name="Flicek P."/>
            <person name="Chen Y."/>
            <person name="Webber C."/>
            <person name="Hardison R."/>
            <person name="Nelson J."/>
            <person name="Hallsworth-Pepin K."/>
            <person name="Delehaunty K."/>
            <person name="Markovic C."/>
            <person name="Minx P."/>
            <person name="Feng Y."/>
            <person name="Kremitzki C."/>
            <person name="Mitreva M."/>
            <person name="Glasscock J."/>
            <person name="Wylie T."/>
            <person name="Wohldmann P."/>
            <person name="Thiru P."/>
            <person name="Nhan M.N."/>
            <person name="Pohl C.S."/>
            <person name="Smith S.M."/>
            <person name="Hou S."/>
            <person name="Nefedov M."/>
            <person name="de Jong P.J."/>
            <person name="Renfree M.B."/>
            <person name="Mardis E.R."/>
            <person name="Wilson R.K."/>
        </authorList>
    </citation>
    <scope>NUCLEOTIDE SEQUENCE [LARGE SCALE GENOMIC DNA]</scope>
    <source>
        <strain evidence="17 18">Glennie</strain>
    </source>
</reference>
<keyword evidence="8" id="KW-0689">Ribosomal protein</keyword>
<accession>F7F7W4</accession>
<dbReference type="InterPro" id="IPR002885">
    <property type="entry name" value="PPR_rpt"/>
</dbReference>
<dbReference type="GeneTree" id="ENSGT00390000016876"/>
<dbReference type="OrthoDB" id="185373at2759"/>
<evidence type="ECO:0000256" key="15">
    <source>
        <dbReference type="ARBA" id="ARBA00083155"/>
    </source>
</evidence>
<dbReference type="GO" id="GO:0005654">
    <property type="term" value="C:nucleoplasm"/>
    <property type="evidence" value="ECO:0007669"/>
    <property type="project" value="Ensembl"/>
</dbReference>
<evidence type="ECO:0000256" key="2">
    <source>
        <dbReference type="ARBA" id="ARBA00008551"/>
    </source>
</evidence>
<dbReference type="STRING" id="9258.ENSOANP00000019594"/>
<dbReference type="Gene3D" id="1.25.40.10">
    <property type="entry name" value="Tetratricopeptide repeat domain"/>
    <property type="match status" value="2"/>
</dbReference>
<keyword evidence="6" id="KW-0694">RNA-binding</keyword>
<keyword evidence="11" id="KW-0687">Ribonucleoprotein</keyword>
<dbReference type="FunCoup" id="F7F7W4">
    <property type="interactions" value="3167"/>
</dbReference>
<dbReference type="CTD" id="55037"/>
<dbReference type="InterPro" id="IPR055063">
    <property type="entry name" value="Rib_mS39_PPR"/>
</dbReference>
<keyword evidence="18" id="KW-1185">Reference proteome</keyword>
<dbReference type="OMA" id="FMHQEAQ"/>
<dbReference type="FunFam" id="1.25.40.10:FF:000457">
    <property type="entry name" value="Pentatricopeptide repeat domain-containing protein 3, mitochondrial"/>
    <property type="match status" value="1"/>
</dbReference>
<dbReference type="FunFam" id="1.25.40.10:FF:002139">
    <property type="entry name" value="Pentatricopeptide repeat domain 3"/>
    <property type="match status" value="1"/>
</dbReference>
<dbReference type="InterPro" id="IPR037387">
    <property type="entry name" value="PTCD3"/>
</dbReference>
<feature type="region of interest" description="Disordered" evidence="16">
    <location>
        <begin position="16"/>
        <end position="54"/>
    </location>
</feature>
<comment type="subcellular location">
    <subcellularLocation>
        <location evidence="1">Mitochondrion</location>
    </subcellularLocation>
</comment>
<dbReference type="InterPro" id="IPR011990">
    <property type="entry name" value="TPR-like_helical_dom_sf"/>
</dbReference>
<evidence type="ECO:0000256" key="14">
    <source>
        <dbReference type="ARBA" id="ARBA00075352"/>
    </source>
</evidence>
<dbReference type="GeneID" id="100081180"/>
<keyword evidence="5" id="KW-0810">Translation regulation</keyword>
<gene>
    <name evidence="17" type="primary">PTCD3</name>
</gene>
<evidence type="ECO:0000256" key="13">
    <source>
        <dbReference type="ARBA" id="ARBA00059791"/>
    </source>
</evidence>
<reference evidence="17" key="3">
    <citation type="submission" date="2025-09" db="UniProtKB">
        <authorList>
            <consortium name="Ensembl"/>
        </authorList>
    </citation>
    <scope>IDENTIFICATION</scope>
    <source>
        <strain evidence="17">Glennie</strain>
    </source>
</reference>
<dbReference type="GO" id="GO:0043024">
    <property type="term" value="F:ribosomal small subunit binding"/>
    <property type="evidence" value="ECO:0000318"/>
    <property type="project" value="GO_Central"/>
</dbReference>
<dbReference type="GO" id="GO:0005886">
    <property type="term" value="C:plasma membrane"/>
    <property type="evidence" value="ECO:0007669"/>
    <property type="project" value="Ensembl"/>
</dbReference>
<comment type="function">
    <text evidence="13">Mitochondrial RNA-binding protein that has a role in mitochondrial translation.</text>
</comment>
<dbReference type="PANTHER" id="PTHR16276:SF1">
    <property type="entry name" value="SMALL RIBOSOMAL SUBUNIT PROTEIN MS39"/>
    <property type="match status" value="1"/>
</dbReference>
<evidence type="ECO:0000256" key="8">
    <source>
        <dbReference type="ARBA" id="ARBA00022980"/>
    </source>
</evidence>
<keyword evidence="4" id="KW-0677">Repeat</keyword>
<dbReference type="Proteomes" id="UP000002279">
    <property type="component" value="Chromosome 18"/>
</dbReference>
<dbReference type="GO" id="GO:0005759">
    <property type="term" value="C:mitochondrial matrix"/>
    <property type="evidence" value="ECO:0007669"/>
    <property type="project" value="Ensembl"/>
</dbReference>
<dbReference type="eggNOG" id="KOG4422">
    <property type="taxonomic scope" value="Eukaryota"/>
</dbReference>
<dbReference type="InParanoid" id="F7F7W4"/>
<dbReference type="HOGENOM" id="CLU_026264_0_1_1"/>
<evidence type="ECO:0000256" key="10">
    <source>
        <dbReference type="ARBA" id="ARBA00023128"/>
    </source>
</evidence>
<evidence type="ECO:0000256" key="16">
    <source>
        <dbReference type="SAM" id="MobiDB-lite"/>
    </source>
</evidence>
<evidence type="ECO:0000256" key="9">
    <source>
        <dbReference type="ARBA" id="ARBA00022990"/>
    </source>
</evidence>
<dbReference type="GO" id="GO:0005739">
    <property type="term" value="C:mitochondrion"/>
    <property type="evidence" value="ECO:0000318"/>
    <property type="project" value="GO_Central"/>
</dbReference>
<protein>
    <recommendedName>
        <fullName evidence="12">Small ribosomal subunit protein mS39</fullName>
    </recommendedName>
    <alternativeName>
        <fullName evidence="14">28S ribosomal protein S39, mitochondrial</fullName>
    </alternativeName>
    <alternativeName>
        <fullName evidence="15">Pentatricopeptide repeat domain-containing protein 3, mitochondrial</fullName>
    </alternativeName>
</protein>
<reference evidence="17" key="2">
    <citation type="submission" date="2025-08" db="UniProtKB">
        <authorList>
            <consortium name="Ensembl"/>
        </authorList>
    </citation>
    <scope>IDENTIFICATION</scope>
    <source>
        <strain evidence="17">Glennie</strain>
    </source>
</reference>
<evidence type="ECO:0000256" key="4">
    <source>
        <dbReference type="ARBA" id="ARBA00022737"/>
    </source>
</evidence>
<dbReference type="GO" id="GO:1990904">
    <property type="term" value="C:ribonucleoprotein complex"/>
    <property type="evidence" value="ECO:0007669"/>
    <property type="project" value="UniProtKB-KW"/>
</dbReference>
<dbReference type="Pfam" id="PF22330">
    <property type="entry name" value="Rib_mS39_PPR"/>
    <property type="match status" value="1"/>
</dbReference>
<dbReference type="AlphaFoldDB" id="F7F7W4"/>
<dbReference type="PANTHER" id="PTHR16276">
    <property type="entry name" value="PENTATRICOPEPTIDE REPEAT DOMAIN-CONTAINING PROTEIN 3"/>
    <property type="match status" value="1"/>
</dbReference>
<evidence type="ECO:0000256" key="1">
    <source>
        <dbReference type="ARBA" id="ARBA00004173"/>
    </source>
</evidence>
<evidence type="ECO:0000256" key="12">
    <source>
        <dbReference type="ARBA" id="ARBA00035134"/>
    </source>
</evidence>
<feature type="region of interest" description="Disordered" evidence="16">
    <location>
        <begin position="206"/>
        <end position="242"/>
    </location>
</feature>
<dbReference type="RefSeq" id="XP_028902418.1">
    <property type="nucleotide sequence ID" value="XM_029046585.2"/>
</dbReference>
<feature type="compositionally biased region" description="Basic and acidic residues" evidence="16">
    <location>
        <begin position="206"/>
        <end position="217"/>
    </location>
</feature>
<dbReference type="GO" id="GO:0005829">
    <property type="term" value="C:cytosol"/>
    <property type="evidence" value="ECO:0007669"/>
    <property type="project" value="Ensembl"/>
</dbReference>
<keyword evidence="3" id="KW-0699">rRNA-binding</keyword>
<dbReference type="KEGG" id="oaa:100081180"/>
<dbReference type="GO" id="GO:0006417">
    <property type="term" value="P:regulation of translation"/>
    <property type="evidence" value="ECO:0007669"/>
    <property type="project" value="UniProtKB-KW"/>
</dbReference>
<evidence type="ECO:0000313" key="18">
    <source>
        <dbReference type="Proteomes" id="UP000002279"/>
    </source>
</evidence>
<dbReference type="Pfam" id="PF13812">
    <property type="entry name" value="PPR_3"/>
    <property type="match status" value="1"/>
</dbReference>
<proteinExistence type="inferred from homology"/>
<keyword evidence="10" id="KW-0496">Mitochondrion</keyword>
<organism evidence="17 18">
    <name type="scientific">Ornithorhynchus anatinus</name>
    <name type="common">Duckbill platypus</name>
    <dbReference type="NCBI Taxonomy" id="9258"/>
    <lineage>
        <taxon>Eukaryota</taxon>
        <taxon>Metazoa</taxon>
        <taxon>Chordata</taxon>
        <taxon>Craniata</taxon>
        <taxon>Vertebrata</taxon>
        <taxon>Euteleostomi</taxon>
        <taxon>Mammalia</taxon>
        <taxon>Monotremata</taxon>
        <taxon>Ornithorhynchidae</taxon>
        <taxon>Ornithorhynchus</taxon>
    </lineage>
</organism>
<evidence type="ECO:0000256" key="6">
    <source>
        <dbReference type="ARBA" id="ARBA00022884"/>
    </source>
</evidence>
<evidence type="ECO:0000256" key="3">
    <source>
        <dbReference type="ARBA" id="ARBA00022730"/>
    </source>
</evidence>
<dbReference type="GO" id="GO:0019843">
    <property type="term" value="F:rRNA binding"/>
    <property type="evidence" value="ECO:0000318"/>
    <property type="project" value="GO_Central"/>
</dbReference>
<dbReference type="Bgee" id="ENSOANG00000012383">
    <property type="expression patterns" value="Expressed in heart and 8 other cell types or tissues"/>
</dbReference>
<dbReference type="GO" id="GO:0005840">
    <property type="term" value="C:ribosome"/>
    <property type="evidence" value="ECO:0007669"/>
    <property type="project" value="UniProtKB-KW"/>
</dbReference>
<comment type="similarity">
    <text evidence="2">Belongs to the mitochondrion-specific ribosomal protein mS39 family.</text>
</comment>
<sequence length="689" mass="77917">MASVWATLRLGGGRCTRPRLTGRRPVPPPGPAGTRLYSGAASLPKTTSDPTGTEEEIVIPKRKTWDKLAVLQALASTVNRDPTAAHYAFQDDPFLIPTSSNESRLFLLAKESGKKAAQYVIRTYPKFFEKDIADPHIPCLMPEYFGLHVEPQIEEISEAALQERVQLRKVKASVDMFDQLLQAGTPVSLETANQLLDLLCFYGDQEPPREGQPRQSEELGEAITQEEDPEEENETTSRRRGVGQFGMSWRANNNAERIFSLMPEKNAHSYCTLIRGMVKYRAHKKAFDMYTDLSNDRLRADVHAFNALIEAAATVKDLHEEKWALMVDLLKQMAAQKVKPNLQTFNTILKTLKKFGMAGRIPALQTLNEMKAVNIEPSLATYYHLLEIFYKHIPSTKGPAPMIYEIMNEIQGKRFFPQDLDDDKFFQAAMRVCFSLKDLELAYQVHDLMRTGDNWKFIGNDSQRVFYYGKFFGLLCLMEQLDVTLKWYKELIPSVYFPHAQAIVDLLQALDMGSQLDMIPQIWKDSKGFGVSGRAEVKEEILELMARDKHPPELQALFADCAADIKSTHENQDGGRGPSEWTARSLSNIAILFLRAGRTQEAWKMLGLFKKQNRIPRSELLNEFLDSAKEHNNPSQAVEVVQLAGALILPIHEALAQRVMSDFPLSEEQKKILEGLRADSDSDSDSDED</sequence>
<evidence type="ECO:0000313" key="17">
    <source>
        <dbReference type="Ensembl" id="ENSOANP00000019594.2"/>
    </source>
</evidence>
<name>F7F7W4_ORNAN</name>
<evidence type="ECO:0000256" key="7">
    <source>
        <dbReference type="ARBA" id="ARBA00022946"/>
    </source>
</evidence>
<evidence type="ECO:0000256" key="5">
    <source>
        <dbReference type="ARBA" id="ARBA00022845"/>
    </source>
</evidence>